<dbReference type="GO" id="GO:0016255">
    <property type="term" value="P:attachment of GPI anchor to protein"/>
    <property type="evidence" value="ECO:0007669"/>
    <property type="project" value="InterPro"/>
</dbReference>
<feature type="region of interest" description="Disordered" evidence="10">
    <location>
        <begin position="490"/>
        <end position="519"/>
    </location>
</feature>
<comment type="pathway">
    <text evidence="2">Glycolipid biosynthesis; glycosylphosphatidylinositol-anchor biosynthesis.</text>
</comment>
<keyword evidence="13" id="KW-1185">Reference proteome</keyword>
<evidence type="ECO:0000256" key="6">
    <source>
        <dbReference type="ARBA" id="ARBA00022824"/>
    </source>
</evidence>
<evidence type="ECO:0000256" key="2">
    <source>
        <dbReference type="ARBA" id="ARBA00004687"/>
    </source>
</evidence>
<dbReference type="OrthoDB" id="28748at2759"/>
<keyword evidence="4" id="KW-0337">GPI-anchor biosynthesis</keyword>
<evidence type="ECO:0000256" key="9">
    <source>
        <dbReference type="ARBA" id="ARBA00023180"/>
    </source>
</evidence>
<sequence>MSHLGLRRAVAFWFVAVFILAGLPAWYKLTTIYRAPLPTEYIRSIHENMHSDVHIVIPVYVKSDTYRFPDVHDAIQVQVNELLRSRPSHVKWSLQVLEYNESVVDQDSDYVVTLVLDDFAGFTLAYDSKETLVFFNNEAVMANDVPFFAAQTLVEHTFGAEWKEFSGSKADPKTGASEMAISYSPDVHLSISLLTGDGRPVGWDIEATLDNYFTPLRRFLSPFVNFTVDTSIVQFNDLNVGSIHSGENTTWQDLAHTIDLSELSSMNYYKEKSVLNLAIVFPSLEAGELTFVNATSQRPWQTFMVPRWGSLVLNKAPLPDNTRLTEEYLAPVLYSFARELFQFLGLATQSADLTTPYTTIDSFKRVTITKNLEHGAETLWSLTKLTEQFPQMSVPKQVLNDVEKALDLRLQLVELLNNPDKGGDRTWNQALLLSNEFVRVCERAFFHKEMVQQNFFPQEHKIAVYLPLLGPLTVIILSGLLNALREKDSPQVTKGSLTEKESLQDSGIQADSREQHSAE</sequence>
<accession>A0A0P1KW13</accession>
<protein>
    <submittedName>
        <fullName evidence="12">LAQU0S10e00584g1_1</fullName>
    </submittedName>
</protein>
<keyword evidence="8 11" id="KW-0472">Membrane</keyword>
<evidence type="ECO:0000256" key="4">
    <source>
        <dbReference type="ARBA" id="ARBA00022502"/>
    </source>
</evidence>
<dbReference type="UniPathway" id="UPA00196"/>
<evidence type="ECO:0000256" key="5">
    <source>
        <dbReference type="ARBA" id="ARBA00022692"/>
    </source>
</evidence>
<gene>
    <name evidence="12" type="ORF">LAQU0_S10e00584g</name>
</gene>
<dbReference type="GO" id="GO:0006506">
    <property type="term" value="P:GPI anchor biosynthetic process"/>
    <property type="evidence" value="ECO:0007669"/>
    <property type="project" value="UniProtKB-UniPathway"/>
</dbReference>
<dbReference type="AlphaFoldDB" id="A0A0P1KW13"/>
<evidence type="ECO:0000313" key="12">
    <source>
        <dbReference type="EMBL" id="CUS23447.1"/>
    </source>
</evidence>
<keyword evidence="6" id="KW-0256">Endoplasmic reticulum</keyword>
<comment type="similarity">
    <text evidence="3">Belongs to the PIGS family.</text>
</comment>
<name>A0A0P1KW13_9SACH</name>
<evidence type="ECO:0000256" key="11">
    <source>
        <dbReference type="SAM" id="Phobius"/>
    </source>
</evidence>
<organism evidence="12 13">
    <name type="scientific">Lachancea quebecensis</name>
    <dbReference type="NCBI Taxonomy" id="1654605"/>
    <lineage>
        <taxon>Eukaryota</taxon>
        <taxon>Fungi</taxon>
        <taxon>Dikarya</taxon>
        <taxon>Ascomycota</taxon>
        <taxon>Saccharomycotina</taxon>
        <taxon>Saccharomycetes</taxon>
        <taxon>Saccharomycetales</taxon>
        <taxon>Saccharomycetaceae</taxon>
        <taxon>Lachancea</taxon>
    </lineage>
</organism>
<evidence type="ECO:0000256" key="3">
    <source>
        <dbReference type="ARBA" id="ARBA00005316"/>
    </source>
</evidence>
<keyword evidence="5 11" id="KW-0812">Transmembrane</keyword>
<comment type="subcellular location">
    <subcellularLocation>
        <location evidence="1">Endoplasmic reticulum membrane</location>
        <topology evidence="1">Multi-pass membrane protein</topology>
    </subcellularLocation>
</comment>
<dbReference type="GO" id="GO:0042765">
    <property type="term" value="C:GPI-anchor transamidase complex"/>
    <property type="evidence" value="ECO:0007669"/>
    <property type="project" value="InterPro"/>
</dbReference>
<feature type="transmembrane region" description="Helical" evidence="11">
    <location>
        <begin position="462"/>
        <end position="484"/>
    </location>
</feature>
<dbReference type="EMBL" id="LN890547">
    <property type="protein sequence ID" value="CUS23447.1"/>
    <property type="molecule type" value="Genomic_DNA"/>
</dbReference>
<evidence type="ECO:0000256" key="7">
    <source>
        <dbReference type="ARBA" id="ARBA00022989"/>
    </source>
</evidence>
<proteinExistence type="inferred from homology"/>
<dbReference type="InterPro" id="IPR019540">
    <property type="entry name" value="PtdIno-glycan_biosynth_class_S"/>
</dbReference>
<dbReference type="Pfam" id="PF10510">
    <property type="entry name" value="PIG-S"/>
    <property type="match status" value="1"/>
</dbReference>
<keyword evidence="7 11" id="KW-1133">Transmembrane helix</keyword>
<evidence type="ECO:0000256" key="1">
    <source>
        <dbReference type="ARBA" id="ARBA00004477"/>
    </source>
</evidence>
<evidence type="ECO:0000256" key="8">
    <source>
        <dbReference type="ARBA" id="ARBA00023136"/>
    </source>
</evidence>
<dbReference type="PANTHER" id="PTHR21072">
    <property type="entry name" value="GPI TRANSAMIDASE COMPONENT PIG-S"/>
    <property type="match status" value="1"/>
</dbReference>
<evidence type="ECO:0000313" key="13">
    <source>
        <dbReference type="Proteomes" id="UP000236544"/>
    </source>
</evidence>
<dbReference type="PANTHER" id="PTHR21072:SF13">
    <property type="entry name" value="GPI TRANSAMIDASE COMPONENT PIG-S"/>
    <property type="match status" value="1"/>
</dbReference>
<keyword evidence="9" id="KW-0325">Glycoprotein</keyword>
<reference evidence="13" key="1">
    <citation type="submission" date="2015-10" db="EMBL/GenBank/DDBJ databases">
        <authorList>
            <person name="Devillers H."/>
        </authorList>
    </citation>
    <scope>NUCLEOTIDE SEQUENCE [LARGE SCALE GENOMIC DNA]</scope>
</reference>
<dbReference type="Proteomes" id="UP000236544">
    <property type="component" value="Unassembled WGS sequence"/>
</dbReference>
<evidence type="ECO:0000256" key="10">
    <source>
        <dbReference type="SAM" id="MobiDB-lite"/>
    </source>
</evidence>